<dbReference type="PROSITE" id="PS50089">
    <property type="entry name" value="ZF_RING_2"/>
    <property type="match status" value="1"/>
</dbReference>
<dbReference type="PROSITE" id="PS50144">
    <property type="entry name" value="MATH"/>
    <property type="match status" value="1"/>
</dbReference>
<gene>
    <name evidence="13" type="ORF">OXD698_LOCUS24886</name>
</gene>
<comment type="subcellular location">
    <subcellularLocation>
        <location evidence="1">Cytoplasm</location>
    </subcellularLocation>
</comment>
<evidence type="ECO:0000256" key="6">
    <source>
        <dbReference type="ARBA" id="ARBA00022771"/>
    </source>
</evidence>
<evidence type="ECO:0000259" key="12">
    <source>
        <dbReference type="PROSITE" id="PS50144"/>
    </source>
</evidence>
<dbReference type="SUPFAM" id="SSF49599">
    <property type="entry name" value="TRAF domain-like"/>
    <property type="match status" value="2"/>
</dbReference>
<keyword evidence="2" id="KW-0963">Cytoplasm</keyword>
<dbReference type="InterPro" id="IPR017907">
    <property type="entry name" value="Znf_RING_CS"/>
</dbReference>
<evidence type="ECO:0000259" key="11">
    <source>
        <dbReference type="PROSITE" id="PS50089"/>
    </source>
</evidence>
<evidence type="ECO:0000256" key="9">
    <source>
        <dbReference type="ARBA" id="ARBA00023054"/>
    </source>
</evidence>
<feature type="domain" description="RING-type" evidence="11">
    <location>
        <begin position="18"/>
        <end position="56"/>
    </location>
</feature>
<dbReference type="Pfam" id="PF13445">
    <property type="entry name" value="zf-RING_UBOX"/>
    <property type="match status" value="1"/>
</dbReference>
<dbReference type="SUPFAM" id="SSF57850">
    <property type="entry name" value="RING/U-box"/>
    <property type="match status" value="1"/>
</dbReference>
<keyword evidence="3" id="KW-1017">Isopeptide bond</keyword>
<dbReference type="PROSITE" id="PS00518">
    <property type="entry name" value="ZF_RING_1"/>
    <property type="match status" value="1"/>
</dbReference>
<dbReference type="InterPro" id="IPR001841">
    <property type="entry name" value="Znf_RING"/>
</dbReference>
<dbReference type="GO" id="GO:0008270">
    <property type="term" value="F:zinc ion binding"/>
    <property type="evidence" value="ECO:0007669"/>
    <property type="project" value="UniProtKB-KW"/>
</dbReference>
<dbReference type="FunFam" id="2.60.210.10:FF:000001">
    <property type="entry name" value="TNF receptor-associated factor"/>
    <property type="match status" value="1"/>
</dbReference>
<evidence type="ECO:0000256" key="4">
    <source>
        <dbReference type="ARBA" id="ARBA00022703"/>
    </source>
</evidence>
<keyword evidence="9" id="KW-0175">Coiled coil</keyword>
<dbReference type="GO" id="GO:0042981">
    <property type="term" value="P:regulation of apoptotic process"/>
    <property type="evidence" value="ECO:0007669"/>
    <property type="project" value="InterPro"/>
</dbReference>
<dbReference type="InterPro" id="IPR002083">
    <property type="entry name" value="MATH/TRAF_dom"/>
</dbReference>
<evidence type="ECO:0000256" key="2">
    <source>
        <dbReference type="ARBA" id="ARBA00022490"/>
    </source>
</evidence>
<dbReference type="InterPro" id="IPR012227">
    <property type="entry name" value="TNF_rcpt-assoc_TRAF_met"/>
</dbReference>
<evidence type="ECO:0000256" key="8">
    <source>
        <dbReference type="ARBA" id="ARBA00022843"/>
    </source>
</evidence>
<evidence type="ECO:0000256" key="10">
    <source>
        <dbReference type="PROSITE-ProRule" id="PRU00175"/>
    </source>
</evidence>
<dbReference type="AlphaFoldDB" id="A0A819II09"/>
<dbReference type="Gene3D" id="2.60.210.10">
    <property type="entry name" value="Apoptosis, Tumor Necrosis Factor Receptor Associated Protein 2, Chain A"/>
    <property type="match status" value="1"/>
</dbReference>
<proteinExistence type="predicted"/>
<keyword evidence="4" id="KW-0053">Apoptosis</keyword>
<dbReference type="SMART" id="SM00061">
    <property type="entry name" value="MATH"/>
    <property type="match status" value="1"/>
</dbReference>
<dbReference type="InterPro" id="IPR027370">
    <property type="entry name" value="Znf-RING_euk"/>
</dbReference>
<accession>A0A819II09</accession>
<keyword evidence="8" id="KW-0832">Ubl conjugation</keyword>
<dbReference type="InterPro" id="IPR008974">
    <property type="entry name" value="TRAF-like"/>
</dbReference>
<dbReference type="Proteomes" id="UP000663844">
    <property type="component" value="Unassembled WGS sequence"/>
</dbReference>
<dbReference type="GO" id="GO:0009898">
    <property type="term" value="C:cytoplasmic side of plasma membrane"/>
    <property type="evidence" value="ECO:0007669"/>
    <property type="project" value="TreeGrafter"/>
</dbReference>
<dbReference type="Pfam" id="PF21355">
    <property type="entry name" value="TRAF-mep_MATH"/>
    <property type="match status" value="1"/>
</dbReference>
<feature type="domain" description="MATH" evidence="12">
    <location>
        <begin position="278"/>
        <end position="425"/>
    </location>
</feature>
<reference evidence="13" key="1">
    <citation type="submission" date="2021-02" db="EMBL/GenBank/DDBJ databases">
        <authorList>
            <person name="Nowell W R."/>
        </authorList>
    </citation>
    <scope>NUCLEOTIDE SEQUENCE</scope>
</reference>
<dbReference type="Gene3D" id="3.30.40.10">
    <property type="entry name" value="Zinc/RING finger domain, C3HC4 (zinc finger)"/>
    <property type="match status" value="2"/>
</dbReference>
<keyword evidence="7" id="KW-0862">Zinc</keyword>
<dbReference type="InterPro" id="IPR049342">
    <property type="entry name" value="TRAF1-6_MATH_dom"/>
</dbReference>
<evidence type="ECO:0000313" key="13">
    <source>
        <dbReference type="EMBL" id="CAF3918516.1"/>
    </source>
</evidence>
<keyword evidence="6 10" id="KW-0863">Zinc-finger</keyword>
<keyword evidence="5" id="KW-0479">Metal-binding</keyword>
<dbReference type="GO" id="GO:0007165">
    <property type="term" value="P:signal transduction"/>
    <property type="evidence" value="ECO:0007669"/>
    <property type="project" value="InterPro"/>
</dbReference>
<evidence type="ECO:0000256" key="1">
    <source>
        <dbReference type="ARBA" id="ARBA00004496"/>
    </source>
</evidence>
<evidence type="ECO:0000256" key="3">
    <source>
        <dbReference type="ARBA" id="ARBA00022499"/>
    </source>
</evidence>
<evidence type="ECO:0000256" key="5">
    <source>
        <dbReference type="ARBA" id="ARBA00022723"/>
    </source>
</evidence>
<dbReference type="PANTHER" id="PTHR10131:SF138">
    <property type="entry name" value="RE66324P"/>
    <property type="match status" value="1"/>
</dbReference>
<dbReference type="InterPro" id="IPR013083">
    <property type="entry name" value="Znf_RING/FYVE/PHD"/>
</dbReference>
<dbReference type="GO" id="GO:0005164">
    <property type="term" value="F:tumor necrosis factor receptor binding"/>
    <property type="evidence" value="ECO:0007669"/>
    <property type="project" value="TreeGrafter"/>
</dbReference>
<comment type="caution">
    <text evidence="13">The sequence shown here is derived from an EMBL/GenBank/DDBJ whole genome shotgun (WGS) entry which is preliminary data.</text>
</comment>
<name>A0A819II09_9BILA</name>
<protein>
    <submittedName>
        <fullName evidence="13">Uncharacterized protein</fullName>
    </submittedName>
</protein>
<sequence length="471" mass="54626">MVGFRIQNMDSIKSIFICPKCLLLLRDPVQLIDCGHRLCQSCIDEQKGNMIICGECFQKTSREKVKLDRGFRNDMQTLLIVCILCNWTDILKKYQDHLDEIHPNPVCAYCEEKFLTANDINRHLQYDCEKVPVYCPMKEFGCEQIILRFNLNEHYRSEQHQMTLMNIVHHLKTSDHPINASQLTLENHTNQLQDIVGSINILSDSIQILNEDQTRLNTESIHCQNTLDHLTQDVSTVKISMQEQNAFLDGTIVNNEILQQDIQSMGQKVLDMNTNTNNGIFIWIIRNIQTRMDEARSGKQTSIYSSPFYSSSTGYKMCLRLYLNGDGNARQTHISLFFVLMRGEYDAILKFPFHYKVIFCLYDQTDTKNHIIDSFRPDIKSNSFQRPTTDMNTASGIPKFVPLTIFQQEKNPYVLNDTMFINVMIDYNNTPKTLLPYVFNINPGLTIPIQQTMIRKEVEKQQQTSMNIAKN</sequence>
<organism evidence="13 14">
    <name type="scientific">Adineta steineri</name>
    <dbReference type="NCBI Taxonomy" id="433720"/>
    <lineage>
        <taxon>Eukaryota</taxon>
        <taxon>Metazoa</taxon>
        <taxon>Spiralia</taxon>
        <taxon>Gnathifera</taxon>
        <taxon>Rotifera</taxon>
        <taxon>Eurotatoria</taxon>
        <taxon>Bdelloidea</taxon>
        <taxon>Adinetida</taxon>
        <taxon>Adinetidae</taxon>
        <taxon>Adineta</taxon>
    </lineage>
</organism>
<dbReference type="GO" id="GO:0005737">
    <property type="term" value="C:cytoplasm"/>
    <property type="evidence" value="ECO:0007669"/>
    <property type="project" value="UniProtKB-SubCell"/>
</dbReference>
<dbReference type="PIRSF" id="PIRSF015614">
    <property type="entry name" value="TRAF"/>
    <property type="match status" value="1"/>
</dbReference>
<dbReference type="GO" id="GO:0043122">
    <property type="term" value="P:regulation of canonical NF-kappaB signal transduction"/>
    <property type="evidence" value="ECO:0007669"/>
    <property type="project" value="TreeGrafter"/>
</dbReference>
<dbReference type="GO" id="GO:0006915">
    <property type="term" value="P:apoptotic process"/>
    <property type="evidence" value="ECO:0007669"/>
    <property type="project" value="UniProtKB-KW"/>
</dbReference>
<evidence type="ECO:0000313" key="14">
    <source>
        <dbReference type="Proteomes" id="UP000663844"/>
    </source>
</evidence>
<dbReference type="PANTHER" id="PTHR10131">
    <property type="entry name" value="TNF RECEPTOR ASSOCIATED FACTOR"/>
    <property type="match status" value="1"/>
</dbReference>
<evidence type="ECO:0000256" key="7">
    <source>
        <dbReference type="ARBA" id="ARBA00022833"/>
    </source>
</evidence>
<dbReference type="EMBL" id="CAJOAZ010002332">
    <property type="protein sequence ID" value="CAF3918516.1"/>
    <property type="molecule type" value="Genomic_DNA"/>
</dbReference>